<accession>A0A1C4E7N2</accession>
<gene>
    <name evidence="1" type="ORF">GA0061070_102132</name>
</gene>
<proteinExistence type="predicted"/>
<dbReference type="Proteomes" id="UP000198515">
    <property type="component" value="Unassembled WGS sequence"/>
</dbReference>
<keyword evidence="2" id="KW-1185">Reference proteome</keyword>
<sequence length="96" mass="10608">MSSGDITRYVVVVKFHEQSLVEINELNNYFTRAGFLLTMTDDDGNVHDLGTNTFGLISALDEQEVLELAHGLAAAAVAEEADITVSTWEAWQPKEH</sequence>
<dbReference type="InterPro" id="IPR038241">
    <property type="entry name" value="GhoS_sf"/>
</dbReference>
<protein>
    <submittedName>
        <fullName evidence="1">Uncharacterized protein</fullName>
    </submittedName>
</protein>
<evidence type="ECO:0000313" key="2">
    <source>
        <dbReference type="Proteomes" id="UP000198515"/>
    </source>
</evidence>
<dbReference type="EMBL" id="FMBC01000021">
    <property type="protein sequence ID" value="SCC39646.1"/>
    <property type="molecule type" value="Genomic_DNA"/>
</dbReference>
<dbReference type="OrthoDB" id="6490595at2"/>
<organism evidence="1 2">
    <name type="scientific">Kosakonia oryziphila</name>
    <dbReference type="NCBI Taxonomy" id="1005667"/>
    <lineage>
        <taxon>Bacteria</taxon>
        <taxon>Pseudomonadati</taxon>
        <taxon>Pseudomonadota</taxon>
        <taxon>Gammaproteobacteria</taxon>
        <taxon>Enterobacterales</taxon>
        <taxon>Enterobacteriaceae</taxon>
        <taxon>Kosakonia</taxon>
    </lineage>
</organism>
<dbReference type="Pfam" id="PF11080">
    <property type="entry name" value="GhoS"/>
    <property type="match status" value="1"/>
</dbReference>
<dbReference type="RefSeq" id="WP_090136306.1">
    <property type="nucleotide sequence ID" value="NZ_FMBC01000021.1"/>
</dbReference>
<dbReference type="Gene3D" id="3.30.70.2360">
    <property type="match status" value="1"/>
</dbReference>
<dbReference type="AlphaFoldDB" id="A0A1C4E7N2"/>
<name>A0A1C4E7N2_9ENTR</name>
<reference evidence="2" key="1">
    <citation type="submission" date="2016-08" db="EMBL/GenBank/DDBJ databases">
        <authorList>
            <person name="Varghese N."/>
            <person name="Submissions Spin"/>
        </authorList>
    </citation>
    <scope>NUCLEOTIDE SEQUENCE [LARGE SCALE GENOMIC DNA]</scope>
    <source>
        <strain evidence="2">REICA_142</strain>
    </source>
</reference>
<dbReference type="InterPro" id="IPR022597">
    <property type="entry name" value="GhoS"/>
</dbReference>
<dbReference type="GO" id="GO:0004521">
    <property type="term" value="F:RNA endonuclease activity"/>
    <property type="evidence" value="ECO:0007669"/>
    <property type="project" value="InterPro"/>
</dbReference>
<evidence type="ECO:0000313" key="1">
    <source>
        <dbReference type="EMBL" id="SCC39646.1"/>
    </source>
</evidence>